<evidence type="ECO:0000313" key="3">
    <source>
        <dbReference type="EMBL" id="KAH9834913.1"/>
    </source>
</evidence>
<feature type="non-terminal residue" evidence="3">
    <location>
        <position position="1"/>
    </location>
</feature>
<name>A0ABQ8KBV3_9APHY</name>
<keyword evidence="4" id="KW-1185">Reference proteome</keyword>
<protein>
    <submittedName>
        <fullName evidence="3">Uncharacterized protein</fullName>
    </submittedName>
</protein>
<feature type="compositionally biased region" description="Low complexity" evidence="1">
    <location>
        <begin position="98"/>
        <end position="114"/>
    </location>
</feature>
<gene>
    <name evidence="3" type="ORF">C8Q71DRAFT_908746</name>
</gene>
<accession>A0ABQ8KBV3</accession>
<feature type="chain" id="PRO_5045986053" evidence="2">
    <location>
        <begin position="18"/>
        <end position="141"/>
    </location>
</feature>
<evidence type="ECO:0000313" key="4">
    <source>
        <dbReference type="Proteomes" id="UP000814176"/>
    </source>
</evidence>
<reference evidence="3 4" key="1">
    <citation type="journal article" date="2021" name="Environ. Microbiol.">
        <title>Gene family expansions and transcriptome signatures uncover fungal adaptations to wood decay.</title>
        <authorList>
            <person name="Hage H."/>
            <person name="Miyauchi S."/>
            <person name="Viragh M."/>
            <person name="Drula E."/>
            <person name="Min B."/>
            <person name="Chaduli D."/>
            <person name="Navarro D."/>
            <person name="Favel A."/>
            <person name="Norest M."/>
            <person name="Lesage-Meessen L."/>
            <person name="Balint B."/>
            <person name="Merenyi Z."/>
            <person name="de Eugenio L."/>
            <person name="Morin E."/>
            <person name="Martinez A.T."/>
            <person name="Baldrian P."/>
            <person name="Stursova M."/>
            <person name="Martinez M.J."/>
            <person name="Novotny C."/>
            <person name="Magnuson J.K."/>
            <person name="Spatafora J.W."/>
            <person name="Maurice S."/>
            <person name="Pangilinan J."/>
            <person name="Andreopoulos W."/>
            <person name="LaButti K."/>
            <person name="Hundley H."/>
            <person name="Na H."/>
            <person name="Kuo A."/>
            <person name="Barry K."/>
            <person name="Lipzen A."/>
            <person name="Henrissat B."/>
            <person name="Riley R."/>
            <person name="Ahrendt S."/>
            <person name="Nagy L.G."/>
            <person name="Grigoriev I.V."/>
            <person name="Martin F."/>
            <person name="Rosso M.N."/>
        </authorList>
    </citation>
    <scope>NUCLEOTIDE SEQUENCE [LARGE SCALE GENOMIC DNA]</scope>
    <source>
        <strain evidence="3 4">CIRM-BRFM 1785</strain>
    </source>
</reference>
<keyword evidence="2" id="KW-0732">Signal</keyword>
<comment type="caution">
    <text evidence="3">The sequence shown here is derived from an EMBL/GenBank/DDBJ whole genome shotgun (WGS) entry which is preliminary data.</text>
</comment>
<evidence type="ECO:0000256" key="2">
    <source>
        <dbReference type="SAM" id="SignalP"/>
    </source>
</evidence>
<dbReference type="EMBL" id="JADCUA010000014">
    <property type="protein sequence ID" value="KAH9834913.1"/>
    <property type="molecule type" value="Genomic_DNA"/>
</dbReference>
<dbReference type="GeneID" id="72009738"/>
<feature type="signal peptide" evidence="2">
    <location>
        <begin position="1"/>
        <end position="17"/>
    </location>
</feature>
<feature type="region of interest" description="Disordered" evidence="1">
    <location>
        <begin position="82"/>
        <end position="141"/>
    </location>
</feature>
<evidence type="ECO:0000256" key="1">
    <source>
        <dbReference type="SAM" id="MobiDB-lite"/>
    </source>
</evidence>
<sequence length="141" mass="15168">SVLLFVTLSVLSRPASSRLAATTLSDPYGFKLHPCAPPRPRARNVASGVHLGRPPVRTPRPLPRSVAVQATRVARPVHVLNEQRLTAQWGERLPGPRPSKLSPSEGSSESAETPQESSTARRAIDKRDGRCPTGIACPDPE</sequence>
<proteinExistence type="predicted"/>
<dbReference type="Proteomes" id="UP000814176">
    <property type="component" value="Unassembled WGS sequence"/>
</dbReference>
<feature type="region of interest" description="Disordered" evidence="1">
    <location>
        <begin position="39"/>
        <end position="65"/>
    </location>
</feature>
<organism evidence="3 4">
    <name type="scientific">Rhodofomes roseus</name>
    <dbReference type="NCBI Taxonomy" id="34475"/>
    <lineage>
        <taxon>Eukaryota</taxon>
        <taxon>Fungi</taxon>
        <taxon>Dikarya</taxon>
        <taxon>Basidiomycota</taxon>
        <taxon>Agaricomycotina</taxon>
        <taxon>Agaricomycetes</taxon>
        <taxon>Polyporales</taxon>
        <taxon>Rhodofomes</taxon>
    </lineage>
</organism>
<dbReference type="RefSeq" id="XP_047777399.1">
    <property type="nucleotide sequence ID" value="XM_047929006.1"/>
</dbReference>